<dbReference type="SUPFAM" id="SSF52343">
    <property type="entry name" value="Ferredoxin reductase-like, C-terminal NADP-linked domain"/>
    <property type="match status" value="1"/>
</dbReference>
<dbReference type="EMBL" id="CP029289">
    <property type="protein sequence ID" value="AWR95152.1"/>
    <property type="molecule type" value="Genomic_DNA"/>
</dbReference>
<dbReference type="InterPro" id="IPR001433">
    <property type="entry name" value="OxRdtase_FAD/NAD-bd"/>
</dbReference>
<dbReference type="PANTHER" id="PTHR47354">
    <property type="entry name" value="NADH OXIDOREDUCTASE HCR"/>
    <property type="match status" value="1"/>
</dbReference>
<dbReference type="InterPro" id="IPR017927">
    <property type="entry name" value="FAD-bd_FR_type"/>
</dbReference>
<dbReference type="OrthoDB" id="35401at2157"/>
<dbReference type="RefSeq" id="WP_110271033.1">
    <property type="nucleotide sequence ID" value="NZ_CP029289.2"/>
</dbReference>
<dbReference type="InterPro" id="IPR039261">
    <property type="entry name" value="FNR_nucleotide-bd"/>
</dbReference>
<dbReference type="Gene3D" id="3.40.50.80">
    <property type="entry name" value="Nucleotide-binding domain of ferredoxin-NADP reductase (FNR) module"/>
    <property type="match status" value="1"/>
</dbReference>
<gene>
    <name evidence="2" type="ORF">DFR85_11640</name>
</gene>
<dbReference type="InterPro" id="IPR050415">
    <property type="entry name" value="MRET"/>
</dbReference>
<protein>
    <recommendedName>
        <fullName evidence="1">FAD-binding FR-type domain-containing protein</fullName>
    </recommendedName>
</protein>
<evidence type="ECO:0000259" key="1">
    <source>
        <dbReference type="PROSITE" id="PS51384"/>
    </source>
</evidence>
<dbReference type="PRINTS" id="PR00410">
    <property type="entry name" value="PHEHYDRXLASE"/>
</dbReference>
<organism evidence="2 3">
    <name type="scientific">Acidianus brierleyi</name>
    <dbReference type="NCBI Taxonomy" id="41673"/>
    <lineage>
        <taxon>Archaea</taxon>
        <taxon>Thermoproteota</taxon>
        <taxon>Thermoprotei</taxon>
        <taxon>Sulfolobales</taxon>
        <taxon>Sulfolobaceae</taxon>
        <taxon>Acidianus</taxon>
    </lineage>
</organism>
<dbReference type="SUPFAM" id="SSF63380">
    <property type="entry name" value="Riboflavin synthase domain-like"/>
    <property type="match status" value="1"/>
</dbReference>
<dbReference type="GO" id="GO:0016491">
    <property type="term" value="F:oxidoreductase activity"/>
    <property type="evidence" value="ECO:0007669"/>
    <property type="project" value="InterPro"/>
</dbReference>
<keyword evidence="3" id="KW-1185">Reference proteome</keyword>
<dbReference type="Gene3D" id="2.40.30.10">
    <property type="entry name" value="Translation factors"/>
    <property type="match status" value="1"/>
</dbReference>
<proteinExistence type="predicted"/>
<name>A0A2U9IGG7_9CREN</name>
<reference evidence="2 3" key="1">
    <citation type="submission" date="2018-05" db="EMBL/GenBank/DDBJ databases">
        <title>Complete Genome Sequences of Extremely Thermoacidophilic, Metal-Mobilizing Type-Strain Members of the Archaeal Family Sulfolobaceae: Acidianus brierleyi DSM-1651T, Acidianus sulfidivorans DSM-18786T, Metallosphaera hakonensis DSM-7519T, and Metallosphaera prunae DSM-10039T.</title>
        <authorList>
            <person name="Counts J.A."/>
            <person name="Kelly R.M."/>
        </authorList>
    </citation>
    <scope>NUCLEOTIDE SEQUENCE [LARGE SCALE GENOMIC DNA]</scope>
    <source>
        <strain evidence="2 3">DSM 1651</strain>
    </source>
</reference>
<dbReference type="KEGG" id="abri:DFR85_11640"/>
<dbReference type="CDD" id="cd00322">
    <property type="entry name" value="FNR_like"/>
    <property type="match status" value="1"/>
</dbReference>
<dbReference type="GeneID" id="36832818"/>
<sequence>MDAKILSIDKVGDKLIMKLDTKLNFKPGNTIDVIFDNDKRTFSIASSPFEDFLMFATKIRNSAFKQRLSTLKPGDKLSFEGPFEDEFVIKDSDEYVFITKGIGITPIRSMILYLLKDKPKSKIILFYEPDDDGTILFKEDLEKVAKFEKPSADELRPYQDALFYISGMPTNTKEYAKLALDAGGKTGKIIIEPFSGYP</sequence>
<dbReference type="PROSITE" id="PS51384">
    <property type="entry name" value="FAD_FR"/>
    <property type="match status" value="1"/>
</dbReference>
<evidence type="ECO:0000313" key="2">
    <source>
        <dbReference type="EMBL" id="AWR95152.1"/>
    </source>
</evidence>
<dbReference type="AlphaFoldDB" id="A0A2U9IGG7"/>
<dbReference type="PANTHER" id="PTHR47354:SF5">
    <property type="entry name" value="PROTEIN RFBI"/>
    <property type="match status" value="1"/>
</dbReference>
<accession>A0A2U9IGG7</accession>
<dbReference type="InterPro" id="IPR017938">
    <property type="entry name" value="Riboflavin_synthase-like_b-brl"/>
</dbReference>
<evidence type="ECO:0000313" key="3">
    <source>
        <dbReference type="Proteomes" id="UP000248044"/>
    </source>
</evidence>
<dbReference type="Proteomes" id="UP000248044">
    <property type="component" value="Chromosome"/>
</dbReference>
<feature type="domain" description="FAD-binding FR-type" evidence="1">
    <location>
        <begin position="1"/>
        <end position="89"/>
    </location>
</feature>
<dbReference type="Pfam" id="PF00175">
    <property type="entry name" value="NAD_binding_1"/>
    <property type="match status" value="1"/>
</dbReference>